<dbReference type="STRING" id="67356.AQJ84_15835"/>
<keyword evidence="3" id="KW-1185">Reference proteome</keyword>
<comment type="caution">
    <text evidence="2">The sequence shown here is derived from an EMBL/GenBank/DDBJ whole genome shotgun (WGS) entry which is preliminary data.</text>
</comment>
<dbReference type="AlphaFoldDB" id="A0A0L8KVY5"/>
<accession>A0A0L8KVY5</accession>
<reference evidence="3" key="1">
    <citation type="submission" date="2015-07" db="EMBL/GenBank/DDBJ databases">
        <authorList>
            <person name="Ju K.-S."/>
            <person name="Doroghazi J.R."/>
            <person name="Metcalf W.W."/>
        </authorList>
    </citation>
    <scope>NUCLEOTIDE SEQUENCE [LARGE SCALE GENOMIC DNA]</scope>
    <source>
        <strain evidence="3">NRRL 2290</strain>
    </source>
</reference>
<protein>
    <recommendedName>
        <fullName evidence="4">Lipoprotein</fullName>
    </recommendedName>
</protein>
<dbReference type="RefSeq" id="WP_053193109.1">
    <property type="nucleotide sequence ID" value="NZ_KQ948991.1"/>
</dbReference>
<evidence type="ECO:0000313" key="3">
    <source>
        <dbReference type="Proteomes" id="UP000037251"/>
    </source>
</evidence>
<evidence type="ECO:0000313" key="2">
    <source>
        <dbReference type="EMBL" id="KOG30096.1"/>
    </source>
</evidence>
<evidence type="ECO:0008006" key="4">
    <source>
        <dbReference type="Google" id="ProtNLM"/>
    </source>
</evidence>
<dbReference type="PROSITE" id="PS51257">
    <property type="entry name" value="PROKAR_LIPOPROTEIN"/>
    <property type="match status" value="1"/>
</dbReference>
<evidence type="ECO:0000256" key="1">
    <source>
        <dbReference type="SAM" id="MobiDB-lite"/>
    </source>
</evidence>
<dbReference type="Proteomes" id="UP000037251">
    <property type="component" value="Unassembled WGS sequence"/>
</dbReference>
<proteinExistence type="predicted"/>
<sequence length="220" mass="22571">MRRARTRRRAAAVAVVALVAAVPLIGGCGIQETDVIEAGGPASFQAFLDRDYHMLLFFRTPDGGVSPVMRATQPSAEFGDHYFDPGAEEQNSADESGLVPTEKVVLALLGGPHEDDRAAGLSTSLPTARPGGALKVDSSPDGRVTARLPLALGDLDSIALRQLTCTIAYSQDAEGQVVVQLTGQDGASRSGTCGLAPGSAENAPAATGTRARTTPSGTTG</sequence>
<feature type="compositionally biased region" description="Low complexity" evidence="1">
    <location>
        <begin position="203"/>
        <end position="220"/>
    </location>
</feature>
<dbReference type="EMBL" id="LGUS01000217">
    <property type="protein sequence ID" value="KOG30096.1"/>
    <property type="molecule type" value="Genomic_DNA"/>
</dbReference>
<dbReference type="PATRIC" id="fig|67356.5.peg.7601"/>
<organism evidence="2 3">
    <name type="scientific">Streptomyces resistomycificus</name>
    <dbReference type="NCBI Taxonomy" id="67356"/>
    <lineage>
        <taxon>Bacteria</taxon>
        <taxon>Bacillati</taxon>
        <taxon>Actinomycetota</taxon>
        <taxon>Actinomycetes</taxon>
        <taxon>Kitasatosporales</taxon>
        <taxon>Streptomycetaceae</taxon>
        <taxon>Streptomyces</taxon>
        <taxon>Streptomyces aurantiacus group</taxon>
    </lineage>
</organism>
<feature type="region of interest" description="Disordered" evidence="1">
    <location>
        <begin position="185"/>
        <end position="220"/>
    </location>
</feature>
<dbReference type="eggNOG" id="ENOG502ZX42">
    <property type="taxonomic scope" value="Bacteria"/>
</dbReference>
<gene>
    <name evidence="2" type="ORF">ADK37_35565</name>
</gene>
<name>A0A0L8KVY5_9ACTN</name>